<comment type="caution">
    <text evidence="2">The sequence shown here is derived from an EMBL/GenBank/DDBJ whole genome shotgun (WGS) entry which is preliminary data.</text>
</comment>
<dbReference type="OrthoDB" id="418495at2759"/>
<dbReference type="InterPro" id="IPR036249">
    <property type="entry name" value="Thioredoxin-like_sf"/>
</dbReference>
<dbReference type="Gene3D" id="3.40.30.10">
    <property type="entry name" value="Glutaredoxin"/>
    <property type="match status" value="1"/>
</dbReference>
<sequence length="115" mass="13047">MGAKAPSPFRPTVEKQIKSYPVLMYGTTYCFWCVKAQQLFEIMKVEPHVIYLDKDPNGEELAIALYEITGQDTVPCIFLGGKHLGGFSQLTQGLKSGSVQDEFRRLKIMFEDFSF</sequence>
<dbReference type="PANTHER" id="PTHR45694:SF18">
    <property type="entry name" value="GLUTAREDOXIN-1-RELATED"/>
    <property type="match status" value="1"/>
</dbReference>
<dbReference type="Pfam" id="PF00462">
    <property type="entry name" value="Glutaredoxin"/>
    <property type="match status" value="1"/>
</dbReference>
<dbReference type="GO" id="GO:0034599">
    <property type="term" value="P:cellular response to oxidative stress"/>
    <property type="evidence" value="ECO:0007669"/>
    <property type="project" value="TreeGrafter"/>
</dbReference>
<dbReference type="PROSITE" id="PS51354">
    <property type="entry name" value="GLUTAREDOXIN_2"/>
    <property type="match status" value="1"/>
</dbReference>
<name>A0A1R2CZE4_9CILI</name>
<dbReference type="SUPFAM" id="SSF52833">
    <property type="entry name" value="Thioredoxin-like"/>
    <property type="match status" value="1"/>
</dbReference>
<protein>
    <recommendedName>
        <fullName evidence="1">Glutaredoxin domain-containing protein</fullName>
    </recommendedName>
</protein>
<feature type="domain" description="Glutaredoxin" evidence="1">
    <location>
        <begin position="22"/>
        <end position="83"/>
    </location>
</feature>
<dbReference type="PANTHER" id="PTHR45694">
    <property type="entry name" value="GLUTAREDOXIN 2"/>
    <property type="match status" value="1"/>
</dbReference>
<organism evidence="2 3">
    <name type="scientific">Stentor coeruleus</name>
    <dbReference type="NCBI Taxonomy" id="5963"/>
    <lineage>
        <taxon>Eukaryota</taxon>
        <taxon>Sar</taxon>
        <taxon>Alveolata</taxon>
        <taxon>Ciliophora</taxon>
        <taxon>Postciliodesmatophora</taxon>
        <taxon>Heterotrichea</taxon>
        <taxon>Heterotrichida</taxon>
        <taxon>Stentoridae</taxon>
        <taxon>Stentor</taxon>
    </lineage>
</organism>
<dbReference type="AlphaFoldDB" id="A0A1R2CZE4"/>
<dbReference type="PRINTS" id="PR00160">
    <property type="entry name" value="GLUTAREDOXIN"/>
</dbReference>
<keyword evidence="3" id="KW-1185">Reference proteome</keyword>
<evidence type="ECO:0000313" key="2">
    <source>
        <dbReference type="EMBL" id="OMJ94374.1"/>
    </source>
</evidence>
<dbReference type="InterPro" id="IPR014025">
    <property type="entry name" value="Glutaredoxin_subgr"/>
</dbReference>
<dbReference type="EMBL" id="MPUH01000027">
    <property type="protein sequence ID" value="OMJ94374.1"/>
    <property type="molecule type" value="Genomic_DNA"/>
</dbReference>
<accession>A0A1R2CZE4</accession>
<evidence type="ECO:0000313" key="3">
    <source>
        <dbReference type="Proteomes" id="UP000187209"/>
    </source>
</evidence>
<proteinExistence type="predicted"/>
<dbReference type="GO" id="GO:0005737">
    <property type="term" value="C:cytoplasm"/>
    <property type="evidence" value="ECO:0007669"/>
    <property type="project" value="TreeGrafter"/>
</dbReference>
<dbReference type="Proteomes" id="UP000187209">
    <property type="component" value="Unassembled WGS sequence"/>
</dbReference>
<gene>
    <name evidence="2" type="ORF">SteCoe_2417</name>
</gene>
<evidence type="ECO:0000259" key="1">
    <source>
        <dbReference type="Pfam" id="PF00462"/>
    </source>
</evidence>
<dbReference type="InterPro" id="IPR002109">
    <property type="entry name" value="Glutaredoxin"/>
</dbReference>
<dbReference type="GO" id="GO:0015038">
    <property type="term" value="F:glutathione disulfide oxidoreductase activity"/>
    <property type="evidence" value="ECO:0007669"/>
    <property type="project" value="TreeGrafter"/>
</dbReference>
<reference evidence="2 3" key="1">
    <citation type="submission" date="2016-11" db="EMBL/GenBank/DDBJ databases">
        <title>The macronuclear genome of Stentor coeruleus: a giant cell with tiny introns.</title>
        <authorList>
            <person name="Slabodnick M."/>
            <person name="Ruby J.G."/>
            <person name="Reiff S.B."/>
            <person name="Swart E.C."/>
            <person name="Gosai S."/>
            <person name="Prabakaran S."/>
            <person name="Witkowska E."/>
            <person name="Larue G.E."/>
            <person name="Fisher S."/>
            <person name="Freeman R.M."/>
            <person name="Gunawardena J."/>
            <person name="Chu W."/>
            <person name="Stover N.A."/>
            <person name="Gregory B.D."/>
            <person name="Nowacki M."/>
            <person name="Derisi J."/>
            <person name="Roy S.W."/>
            <person name="Marshall W.F."/>
            <person name="Sood P."/>
        </authorList>
    </citation>
    <scope>NUCLEOTIDE SEQUENCE [LARGE SCALE GENOMIC DNA]</scope>
    <source>
        <strain evidence="2">WM001</strain>
    </source>
</reference>